<dbReference type="PATRIC" id="fig|1685127.3.peg.114"/>
<sequence length="122" mass="12983">MNNRNIVLFIGGLLFGFGLAWGGMAKPEIVLSFLQLKDYGLILLMGAASLSAFVAINIVPKFVSKPVLGGEFKPRTRTLSRNTILGAIIFGIGWGLSGLCPGSSLASLGDGPFLQRLIQRFA</sequence>
<evidence type="ECO:0000313" key="3">
    <source>
        <dbReference type="Proteomes" id="UP000037210"/>
    </source>
</evidence>
<keyword evidence="1" id="KW-0472">Membrane</keyword>
<feature type="transmembrane region" description="Helical" evidence="1">
    <location>
        <begin position="41"/>
        <end position="63"/>
    </location>
</feature>
<protein>
    <recommendedName>
        <fullName evidence="4">YeeE/YedE family protein</fullName>
    </recommendedName>
</protein>
<dbReference type="Pfam" id="PF20398">
    <property type="entry name" value="DUF6691"/>
    <property type="match status" value="1"/>
</dbReference>
<accession>A0A0M0BLT8</accession>
<comment type="caution">
    <text evidence="2">The sequence shown here is derived from an EMBL/GenBank/DDBJ whole genome shotgun (WGS) entry which is preliminary data.</text>
</comment>
<proteinExistence type="predicted"/>
<dbReference type="InterPro" id="IPR046513">
    <property type="entry name" value="DUF6691"/>
</dbReference>
<feature type="transmembrane region" description="Helical" evidence="1">
    <location>
        <begin position="84"/>
        <end position="106"/>
    </location>
</feature>
<dbReference type="Proteomes" id="UP000037210">
    <property type="component" value="Unassembled WGS sequence"/>
</dbReference>
<organism evidence="2 3">
    <name type="scientific">miscellaneous Crenarchaeota group-15 archaeon DG-45</name>
    <dbReference type="NCBI Taxonomy" id="1685127"/>
    <lineage>
        <taxon>Archaea</taxon>
        <taxon>Candidatus Bathyarchaeota</taxon>
        <taxon>MCG-15</taxon>
    </lineage>
</organism>
<evidence type="ECO:0000313" key="2">
    <source>
        <dbReference type="EMBL" id="KON29379.1"/>
    </source>
</evidence>
<reference evidence="2 3" key="1">
    <citation type="submission" date="2015-06" db="EMBL/GenBank/DDBJ databases">
        <title>New insights into the roles of widespread benthic archaea in carbon and nitrogen cycling.</title>
        <authorList>
            <person name="Lazar C.S."/>
            <person name="Baker B.J."/>
            <person name="Seitz K.W."/>
            <person name="Hyde A.S."/>
            <person name="Dick G.J."/>
            <person name="Hinrichs K.-U."/>
            <person name="Teske A.P."/>
        </authorList>
    </citation>
    <scope>NUCLEOTIDE SEQUENCE [LARGE SCALE GENOMIC DNA]</scope>
    <source>
        <strain evidence="2">DG-45</strain>
    </source>
</reference>
<keyword evidence="1" id="KW-1133">Transmembrane helix</keyword>
<keyword evidence="1" id="KW-0812">Transmembrane</keyword>
<gene>
    <name evidence="2" type="ORF">AC482_06640</name>
</gene>
<dbReference type="AlphaFoldDB" id="A0A0M0BLT8"/>
<evidence type="ECO:0008006" key="4">
    <source>
        <dbReference type="Google" id="ProtNLM"/>
    </source>
</evidence>
<name>A0A0M0BLT8_9ARCH</name>
<evidence type="ECO:0000256" key="1">
    <source>
        <dbReference type="SAM" id="Phobius"/>
    </source>
</evidence>
<dbReference type="EMBL" id="LFWZ01000066">
    <property type="protein sequence ID" value="KON29379.1"/>
    <property type="molecule type" value="Genomic_DNA"/>
</dbReference>